<evidence type="ECO:0000256" key="6">
    <source>
        <dbReference type="ARBA" id="ARBA00022777"/>
    </source>
</evidence>
<dbReference type="CDD" id="cd00082">
    <property type="entry name" value="HisKA"/>
    <property type="match status" value="1"/>
</dbReference>
<organism evidence="11 12">
    <name type="scientific">Pelotomaculum isophthalicicum JI</name>
    <dbReference type="NCBI Taxonomy" id="947010"/>
    <lineage>
        <taxon>Bacteria</taxon>
        <taxon>Bacillati</taxon>
        <taxon>Bacillota</taxon>
        <taxon>Clostridia</taxon>
        <taxon>Eubacteriales</taxon>
        <taxon>Desulfotomaculaceae</taxon>
        <taxon>Pelotomaculum</taxon>
    </lineage>
</organism>
<evidence type="ECO:0000256" key="4">
    <source>
        <dbReference type="ARBA" id="ARBA00022553"/>
    </source>
</evidence>
<evidence type="ECO:0000256" key="2">
    <source>
        <dbReference type="ARBA" id="ARBA00004370"/>
    </source>
</evidence>
<keyword evidence="8" id="KW-0812">Transmembrane</keyword>
<comment type="subcellular location">
    <subcellularLocation>
        <location evidence="2">Membrane</location>
    </subcellularLocation>
</comment>
<keyword evidence="8" id="KW-1133">Transmembrane helix</keyword>
<dbReference type="RefSeq" id="WP_277444236.1">
    <property type="nucleotide sequence ID" value="NZ_JAKOAV010000019.1"/>
</dbReference>
<dbReference type="FunFam" id="3.30.565.10:FF:000006">
    <property type="entry name" value="Sensor histidine kinase WalK"/>
    <property type="match status" value="1"/>
</dbReference>
<comment type="catalytic activity">
    <reaction evidence="1">
        <text>ATP + protein L-histidine = ADP + protein N-phospho-L-histidine.</text>
        <dbReference type="EC" id="2.7.13.3"/>
    </reaction>
</comment>
<dbReference type="Gene3D" id="3.30.565.10">
    <property type="entry name" value="Histidine kinase-like ATPase, C-terminal domain"/>
    <property type="match status" value="1"/>
</dbReference>
<evidence type="ECO:0000259" key="9">
    <source>
        <dbReference type="PROSITE" id="PS50109"/>
    </source>
</evidence>
<keyword evidence="6 11" id="KW-0418">Kinase</keyword>
<proteinExistence type="predicted"/>
<dbReference type="InterPro" id="IPR005467">
    <property type="entry name" value="His_kinase_dom"/>
</dbReference>
<comment type="caution">
    <text evidence="11">The sequence shown here is derived from an EMBL/GenBank/DDBJ whole genome shotgun (WGS) entry which is preliminary data.</text>
</comment>
<keyword evidence="8" id="KW-0472">Membrane</keyword>
<dbReference type="InterPro" id="IPR036890">
    <property type="entry name" value="HATPase_C_sf"/>
</dbReference>
<dbReference type="EC" id="2.7.13.3" evidence="3"/>
<dbReference type="SMART" id="SM00304">
    <property type="entry name" value="HAMP"/>
    <property type="match status" value="1"/>
</dbReference>
<dbReference type="SUPFAM" id="SSF55874">
    <property type="entry name" value="ATPase domain of HSP90 chaperone/DNA topoisomerase II/histidine kinase"/>
    <property type="match status" value="1"/>
</dbReference>
<name>A0A9X4JTI6_9FIRM</name>
<dbReference type="PROSITE" id="PS50885">
    <property type="entry name" value="HAMP"/>
    <property type="match status" value="1"/>
</dbReference>
<accession>A0A9X4JTI6</accession>
<dbReference type="Proteomes" id="UP001154312">
    <property type="component" value="Unassembled WGS sequence"/>
</dbReference>
<dbReference type="CDD" id="cd06225">
    <property type="entry name" value="HAMP"/>
    <property type="match status" value="1"/>
</dbReference>
<feature type="transmembrane region" description="Helical" evidence="8">
    <location>
        <begin position="61"/>
        <end position="81"/>
    </location>
</feature>
<dbReference type="EMBL" id="JAKOAV010000019">
    <property type="protein sequence ID" value="MDF9408829.1"/>
    <property type="molecule type" value="Genomic_DNA"/>
</dbReference>
<evidence type="ECO:0000313" key="12">
    <source>
        <dbReference type="Proteomes" id="UP001154312"/>
    </source>
</evidence>
<dbReference type="InterPro" id="IPR003661">
    <property type="entry name" value="HisK_dim/P_dom"/>
</dbReference>
<dbReference type="InterPro" id="IPR004358">
    <property type="entry name" value="Sig_transdc_His_kin-like_C"/>
</dbReference>
<dbReference type="SUPFAM" id="SSF158472">
    <property type="entry name" value="HAMP domain-like"/>
    <property type="match status" value="1"/>
</dbReference>
<dbReference type="Gene3D" id="1.10.287.130">
    <property type="match status" value="1"/>
</dbReference>
<dbReference type="PROSITE" id="PS50109">
    <property type="entry name" value="HIS_KIN"/>
    <property type="match status" value="1"/>
</dbReference>
<protein>
    <recommendedName>
        <fullName evidence="3">histidine kinase</fullName>
        <ecNumber evidence="3">2.7.13.3</ecNumber>
    </recommendedName>
</protein>
<evidence type="ECO:0000313" key="11">
    <source>
        <dbReference type="EMBL" id="MDF9408829.1"/>
    </source>
</evidence>
<evidence type="ECO:0000259" key="10">
    <source>
        <dbReference type="PROSITE" id="PS50885"/>
    </source>
</evidence>
<reference evidence="11" key="1">
    <citation type="submission" date="2022-02" db="EMBL/GenBank/DDBJ databases">
        <authorList>
            <person name="Leng L."/>
        </authorList>
    </citation>
    <scope>NUCLEOTIDE SEQUENCE</scope>
    <source>
        <strain evidence="11">JI</strain>
    </source>
</reference>
<dbReference type="InterPro" id="IPR003660">
    <property type="entry name" value="HAMP_dom"/>
</dbReference>
<dbReference type="SMART" id="SM00388">
    <property type="entry name" value="HisKA"/>
    <property type="match status" value="1"/>
</dbReference>
<keyword evidence="4" id="KW-0597">Phosphoprotein</keyword>
<dbReference type="SMART" id="SM00387">
    <property type="entry name" value="HATPase_c"/>
    <property type="match status" value="1"/>
</dbReference>
<feature type="domain" description="Histidine kinase" evidence="9">
    <location>
        <begin position="152"/>
        <end position="371"/>
    </location>
</feature>
<gene>
    <name evidence="11" type="ORF">L7E55_10760</name>
</gene>
<dbReference type="CDD" id="cd00075">
    <property type="entry name" value="HATPase"/>
    <property type="match status" value="1"/>
</dbReference>
<dbReference type="AlphaFoldDB" id="A0A9X4JTI6"/>
<dbReference type="GO" id="GO:0016020">
    <property type="term" value="C:membrane"/>
    <property type="evidence" value="ECO:0007669"/>
    <property type="project" value="UniProtKB-SubCell"/>
</dbReference>
<dbReference type="PANTHER" id="PTHR43711">
    <property type="entry name" value="TWO-COMPONENT HISTIDINE KINASE"/>
    <property type="match status" value="1"/>
</dbReference>
<dbReference type="InterPro" id="IPR050736">
    <property type="entry name" value="Sensor_HK_Regulatory"/>
</dbReference>
<dbReference type="PANTHER" id="PTHR43711:SF1">
    <property type="entry name" value="HISTIDINE KINASE 1"/>
    <property type="match status" value="1"/>
</dbReference>
<dbReference type="InterPro" id="IPR036097">
    <property type="entry name" value="HisK_dim/P_sf"/>
</dbReference>
<dbReference type="SUPFAM" id="SSF47384">
    <property type="entry name" value="Homodimeric domain of signal transducing histidine kinase"/>
    <property type="match status" value="1"/>
</dbReference>
<keyword evidence="5" id="KW-0808">Transferase</keyword>
<dbReference type="Gene3D" id="6.10.340.10">
    <property type="match status" value="1"/>
</dbReference>
<keyword evidence="7" id="KW-0902">Two-component regulatory system</keyword>
<keyword evidence="12" id="KW-1185">Reference proteome</keyword>
<evidence type="ECO:0000256" key="8">
    <source>
        <dbReference type="SAM" id="Phobius"/>
    </source>
</evidence>
<dbReference type="PRINTS" id="PR00344">
    <property type="entry name" value="BCTRLSENSOR"/>
</dbReference>
<evidence type="ECO:0000256" key="7">
    <source>
        <dbReference type="ARBA" id="ARBA00023012"/>
    </source>
</evidence>
<feature type="domain" description="HAMP" evidence="10">
    <location>
        <begin position="85"/>
        <end position="137"/>
    </location>
</feature>
<dbReference type="Pfam" id="PF02518">
    <property type="entry name" value="HATPase_c"/>
    <property type="match status" value="1"/>
</dbReference>
<dbReference type="Pfam" id="PF00672">
    <property type="entry name" value="HAMP"/>
    <property type="match status" value="1"/>
</dbReference>
<evidence type="ECO:0000256" key="3">
    <source>
        <dbReference type="ARBA" id="ARBA00012438"/>
    </source>
</evidence>
<dbReference type="Pfam" id="PF00512">
    <property type="entry name" value="HisKA"/>
    <property type="match status" value="1"/>
</dbReference>
<dbReference type="InterPro" id="IPR003594">
    <property type="entry name" value="HATPase_dom"/>
</dbReference>
<dbReference type="GO" id="GO:0000155">
    <property type="term" value="F:phosphorelay sensor kinase activity"/>
    <property type="evidence" value="ECO:0007669"/>
    <property type="project" value="InterPro"/>
</dbReference>
<evidence type="ECO:0000256" key="1">
    <source>
        <dbReference type="ARBA" id="ARBA00000085"/>
    </source>
</evidence>
<feature type="transmembrane region" description="Helical" evidence="8">
    <location>
        <begin position="36"/>
        <end position="55"/>
    </location>
</feature>
<evidence type="ECO:0000256" key="5">
    <source>
        <dbReference type="ARBA" id="ARBA00022679"/>
    </source>
</evidence>
<sequence>MIDLRRPEECCDFFEKFERHRMYHREFHRMHKSVKYFQPFALLFNLLILYLLFKMADIKGIVLFIAALLIVREVMQVLFLLRLQKRVFKPIEDLKNGVEEIARGNYDVRVECHMRNEIGLLVTSFNEMARKLGESERIKSEYEENRKALIVNISHDLKTPITSLQGYVEAILDGDVPPENKDKYLQIIHRNIIYVNRLIDDLFLFSKLDMQKLSFQFASVPIGAFMADLMEEFRFELEERQVRLEYTDRTEQVLPVRLDGKRMHQAIRNIISNALKYGPEEGLVIKAVLSKQGDSACIELSDNGPGIPADKLPHIFERFYRIDNERTKDLSSTGLGLAIARELVEAHGGKITAASEEGKGTCFTITLPLAG</sequence>